<dbReference type="Proteomes" id="UP000186058">
    <property type="component" value="Unassembled WGS sequence"/>
</dbReference>
<dbReference type="InterPro" id="IPR001119">
    <property type="entry name" value="SLH_dom"/>
</dbReference>
<accession>A0ABX3ELA6</accession>
<dbReference type="PANTHER" id="PTHR43308:SF5">
    <property type="entry name" value="S-LAYER PROTEIN _ PEPTIDOGLYCAN ENDO-BETA-N-ACETYLGLUCOSAMINIDASE"/>
    <property type="match status" value="1"/>
</dbReference>
<dbReference type="RefSeq" id="WP_074108734.1">
    <property type="nucleotide sequence ID" value="NZ_LVWI01000068.1"/>
</dbReference>
<feature type="domain" description="SLH" evidence="2">
    <location>
        <begin position="908"/>
        <end position="968"/>
    </location>
</feature>
<dbReference type="Pfam" id="PF00395">
    <property type="entry name" value="SLH"/>
    <property type="match status" value="3"/>
</dbReference>
<proteinExistence type="predicted"/>
<evidence type="ECO:0000313" key="4">
    <source>
        <dbReference type="Proteomes" id="UP000186058"/>
    </source>
</evidence>
<dbReference type="InterPro" id="IPR032812">
    <property type="entry name" value="SbsA_Ig"/>
</dbReference>
<comment type="caution">
    <text evidence="3">The sequence shown here is derived from an EMBL/GenBank/DDBJ whole genome shotgun (WGS) entry which is preliminary data.</text>
</comment>
<organism evidence="3 4">
    <name type="scientific">Paenibacillus helianthi</name>
    <dbReference type="NCBI Taxonomy" id="1349432"/>
    <lineage>
        <taxon>Bacteria</taxon>
        <taxon>Bacillati</taxon>
        <taxon>Bacillota</taxon>
        <taxon>Bacilli</taxon>
        <taxon>Bacillales</taxon>
        <taxon>Paenibacillaceae</taxon>
        <taxon>Paenibacillus</taxon>
    </lineage>
</organism>
<evidence type="ECO:0000259" key="2">
    <source>
        <dbReference type="PROSITE" id="PS51272"/>
    </source>
</evidence>
<dbReference type="EMBL" id="LVWI01000068">
    <property type="protein sequence ID" value="OKP82727.1"/>
    <property type="molecule type" value="Genomic_DNA"/>
</dbReference>
<dbReference type="PROSITE" id="PS51272">
    <property type="entry name" value="SLH"/>
    <property type="match status" value="3"/>
</dbReference>
<feature type="domain" description="SLH" evidence="2">
    <location>
        <begin position="780"/>
        <end position="843"/>
    </location>
</feature>
<name>A0ABX3ELA6_9BACL</name>
<protein>
    <recommendedName>
        <fullName evidence="2">SLH domain-containing protein</fullName>
    </recommendedName>
</protein>
<keyword evidence="4" id="KW-1185">Reference proteome</keyword>
<feature type="domain" description="SLH" evidence="2">
    <location>
        <begin position="844"/>
        <end position="903"/>
    </location>
</feature>
<sequence length="968" mass="103186">MPSKEEKMQHVNKILKITILTSQLISLNHPLYANAVSASKAHGSLDDQESTVGAIDNTYDPDSNYIVPVTAATYSSQQAMKLVADAFHLVGVSPNTSGTALLPVLSLFFNNRASLGNGELDIYSISDNSLVQRVFSSGGSIRVSGAGALITLPKALADDMGYYVTVSSGMFVDQSGQSFGGIQNPGEWSFWTVDQTAPVLLHRSPVGSGGMHPWLQMNFNEEVKLGTGALIIHKAGDGRIAGQIRVSGGTVWGGGSGSAYSSGVGFSTWGMLDSGSSYYVEVTSGLITDRTGNPYGGMSSPSAWTFWTTDPAPKVTGVWPNSGPNSGVSVNPKLRVQFSEAIQLRTGELEIHRQRDNQVVQRIPSSGGSVRVSGATAFISLLEPLADNTGYYVTASSGMFVDQAGQSFGGIQNPGEWSFWTVDQTAPVLLHRSPVGSGGMHPWLQMNFNEEVKLGTGALIIHKAGDGQIAGQIWVSGGTVWGGGSGSAYSSGVGFSTWGMLDSGSSYYVEVTSGLITDRTGNPYGGMSSPSAWTFWTSKAPILQPEVPGQNDSGAKNLAVVENTPRVDRAALIDTAKITEAKNVDSPTLIDIDGKTLGNVLVDLNNTVSGDNIVIDASKYGASIQINLPLRYFDGMVSKSDTMISIKSAYAQYLLPVELIKEWSLTYQADSLSITISALDSDIGKMIDDAASAQGVNLAKSGAVEFTIKAGDVEITDFQKTYVERKLLLNEALTSANATAAWYNPENGELQFVPSSFVVVDGHSEVSVLTDHNSIYTVISANKNFADMSNHWAKDDVELMANKLIIKGMTPDRFDPNRSITRSEFVALVVRGLGLKEKAQGGEFIDVSSDDWFAGSIGAAVEAGLVQGFGDHIFRPNDLITREEMAYISEKAIEYADSSERAAVSLDQLKYTDADSISTWAADSMAQAVNDGLMKGVTDEALAPKQKASRAEAASVIKRVLRFLKFIG</sequence>
<dbReference type="InterPro" id="IPR051465">
    <property type="entry name" value="Cell_Envelope_Struct_Comp"/>
</dbReference>
<gene>
    <name evidence="3" type="ORF">A3844_23850</name>
</gene>
<dbReference type="PANTHER" id="PTHR43308">
    <property type="entry name" value="OUTER MEMBRANE PROTEIN ALPHA-RELATED"/>
    <property type="match status" value="1"/>
</dbReference>
<evidence type="ECO:0000256" key="1">
    <source>
        <dbReference type="ARBA" id="ARBA00022729"/>
    </source>
</evidence>
<evidence type="ECO:0000313" key="3">
    <source>
        <dbReference type="EMBL" id="OKP82727.1"/>
    </source>
</evidence>
<reference evidence="3 4" key="1">
    <citation type="submission" date="2016-03" db="EMBL/GenBank/DDBJ databases">
        <authorList>
            <person name="Sant'Anna F.H."/>
            <person name="Ambrosini A."/>
            <person name="Souza R."/>
            <person name="Bach E."/>
            <person name="Fernandes G."/>
            <person name="Balsanelli E."/>
            <person name="Baura V.A."/>
            <person name="Souza E.M."/>
            <person name="Passaglia L."/>
        </authorList>
    </citation>
    <scope>NUCLEOTIDE SEQUENCE [LARGE SCALE GENOMIC DNA]</scope>
    <source>
        <strain evidence="3 4">P26E</strain>
    </source>
</reference>
<dbReference type="Pfam" id="PF13205">
    <property type="entry name" value="Big_5"/>
    <property type="match status" value="1"/>
</dbReference>
<keyword evidence="1" id="KW-0732">Signal</keyword>